<dbReference type="AlphaFoldDB" id="A0A1S2VYL4"/>
<evidence type="ECO:0000313" key="2">
    <source>
        <dbReference type="Proteomes" id="UP000494246"/>
    </source>
</evidence>
<dbReference type="Proteomes" id="UP000494246">
    <property type="component" value="Unassembled WGS sequence"/>
</dbReference>
<dbReference type="RefSeq" id="WP_071477963.1">
    <property type="nucleotide sequence ID" value="NZ_CABWKH010000023.1"/>
</dbReference>
<gene>
    <name evidence="1" type="ORF">BIFLH23_01546</name>
</gene>
<comment type="caution">
    <text evidence="1">The sequence shown here is derived from an EMBL/GenBank/DDBJ whole genome shotgun (WGS) entry which is preliminary data.</text>
</comment>
<protein>
    <submittedName>
        <fullName evidence="1">Uncharacterized protein</fullName>
    </submittedName>
</protein>
<name>A0A1S2VYL4_BIFLI</name>
<accession>A0A1S2VYL4</accession>
<evidence type="ECO:0000313" key="1">
    <source>
        <dbReference type="EMBL" id="VWQ36631.1"/>
    </source>
</evidence>
<proteinExistence type="predicted"/>
<reference evidence="1 2" key="1">
    <citation type="submission" date="2019-10" db="EMBL/GenBank/DDBJ databases">
        <authorList>
            <consortium name="Melissa Lawson"/>
            <person name="O'neill I."/>
        </authorList>
    </citation>
    <scope>NUCLEOTIDE SEQUENCE [LARGE SCALE GENOMIC DNA]</scope>
    <source>
        <strain evidence="1">LH_23</strain>
    </source>
</reference>
<sequence>MSYDLFIVDKDVPEPEWFDVCERDGEHVRTGAHGRYFNYTYNLSAFFTDYKVHPKHDLDGLTAGEAAARIDKALKDIYLEPLYVLRGKYNPPNYWGSVDSAIAWLKLIYDYCREHPDYIVRERS</sequence>
<organism evidence="1 2">
    <name type="scientific">Bifidobacterium longum subsp. infantis</name>
    <dbReference type="NCBI Taxonomy" id="1682"/>
    <lineage>
        <taxon>Bacteria</taxon>
        <taxon>Bacillati</taxon>
        <taxon>Actinomycetota</taxon>
        <taxon>Actinomycetes</taxon>
        <taxon>Bifidobacteriales</taxon>
        <taxon>Bifidobacteriaceae</taxon>
        <taxon>Bifidobacterium</taxon>
    </lineage>
</organism>
<dbReference type="EMBL" id="CABWKH010000023">
    <property type="protein sequence ID" value="VWQ36631.1"/>
    <property type="molecule type" value="Genomic_DNA"/>
</dbReference>